<evidence type="ECO:0000313" key="12">
    <source>
        <dbReference type="EMBL" id="WOL12391.1"/>
    </source>
</evidence>
<reference evidence="12 13" key="1">
    <citation type="submission" date="2023-10" db="EMBL/GenBank/DDBJ databases">
        <title>Chromosome-scale genome assembly provides insights into flower coloration mechanisms of Canna indica.</title>
        <authorList>
            <person name="Li C."/>
        </authorList>
    </citation>
    <scope>NUCLEOTIDE SEQUENCE [LARGE SCALE GENOMIC DNA]</scope>
    <source>
        <tissue evidence="12">Flower</tissue>
    </source>
</reference>
<keyword evidence="6 8" id="KW-1133">Transmembrane helix</keyword>
<feature type="signal peptide" evidence="9">
    <location>
        <begin position="1"/>
        <end position="23"/>
    </location>
</feature>
<feature type="domain" description="Leucine-rich repeat-containing N-terminal plant-type" evidence="10">
    <location>
        <begin position="24"/>
        <end position="62"/>
    </location>
</feature>
<keyword evidence="5" id="KW-0677">Repeat</keyword>
<keyword evidence="13" id="KW-1185">Reference proteome</keyword>
<dbReference type="Pfam" id="PF23598">
    <property type="entry name" value="LRR_14"/>
    <property type="match status" value="1"/>
</dbReference>
<keyword evidence="7 8" id="KW-0472">Membrane</keyword>
<evidence type="ECO:0000256" key="1">
    <source>
        <dbReference type="ARBA" id="ARBA00004370"/>
    </source>
</evidence>
<keyword evidence="12" id="KW-0808">Transferase</keyword>
<gene>
    <name evidence="12" type="ORF">Cni_G21157</name>
</gene>
<evidence type="ECO:0000256" key="5">
    <source>
        <dbReference type="ARBA" id="ARBA00022737"/>
    </source>
</evidence>
<evidence type="ECO:0000256" key="7">
    <source>
        <dbReference type="ARBA" id="ARBA00023136"/>
    </source>
</evidence>
<dbReference type="FunFam" id="3.80.10.10:FF:000726">
    <property type="entry name" value="Probably inactive leucine-rich repeat receptor-like protein kinase"/>
    <property type="match status" value="1"/>
</dbReference>
<feature type="chain" id="PRO_5043016033" evidence="9">
    <location>
        <begin position="24"/>
        <end position="955"/>
    </location>
</feature>
<feature type="domain" description="Disease resistance R13L4/SHOC-2-like LRR" evidence="11">
    <location>
        <begin position="214"/>
        <end position="350"/>
    </location>
</feature>
<dbReference type="InterPro" id="IPR032675">
    <property type="entry name" value="LRR_dom_sf"/>
</dbReference>
<name>A0AAQ3QKF9_9LILI</name>
<dbReference type="InterPro" id="IPR003591">
    <property type="entry name" value="Leu-rich_rpt_typical-subtyp"/>
</dbReference>
<evidence type="ECO:0000313" key="13">
    <source>
        <dbReference type="Proteomes" id="UP001327560"/>
    </source>
</evidence>
<accession>A0AAQ3QKF9</accession>
<evidence type="ECO:0000256" key="3">
    <source>
        <dbReference type="ARBA" id="ARBA00022692"/>
    </source>
</evidence>
<protein>
    <submittedName>
        <fullName evidence="12">Inactive leucine-rich repeat receptor-like protein kinase</fullName>
    </submittedName>
</protein>
<proteinExistence type="predicted"/>
<dbReference type="EMBL" id="CP136895">
    <property type="protein sequence ID" value="WOL12391.1"/>
    <property type="molecule type" value="Genomic_DNA"/>
</dbReference>
<dbReference type="SUPFAM" id="SSF52058">
    <property type="entry name" value="L domain-like"/>
    <property type="match status" value="2"/>
</dbReference>
<evidence type="ECO:0000256" key="6">
    <source>
        <dbReference type="ARBA" id="ARBA00022989"/>
    </source>
</evidence>
<dbReference type="GO" id="GO:0016020">
    <property type="term" value="C:membrane"/>
    <property type="evidence" value="ECO:0007669"/>
    <property type="project" value="UniProtKB-SubCell"/>
</dbReference>
<dbReference type="SUPFAM" id="SSF56112">
    <property type="entry name" value="Protein kinase-like (PK-like)"/>
    <property type="match status" value="1"/>
</dbReference>
<keyword evidence="4 9" id="KW-0732">Signal</keyword>
<feature type="transmembrane region" description="Helical" evidence="8">
    <location>
        <begin position="636"/>
        <end position="660"/>
    </location>
</feature>
<dbReference type="Pfam" id="PF08263">
    <property type="entry name" value="LRRNT_2"/>
    <property type="match status" value="1"/>
</dbReference>
<dbReference type="InterPro" id="IPR055414">
    <property type="entry name" value="LRR_R13L4/SHOC2-like"/>
</dbReference>
<dbReference type="InterPro" id="IPR013210">
    <property type="entry name" value="LRR_N_plant-typ"/>
</dbReference>
<keyword evidence="2" id="KW-0433">Leucine-rich repeat</keyword>
<dbReference type="PANTHER" id="PTHR48064">
    <property type="entry name" value="OS01G0750400 PROTEIN"/>
    <property type="match status" value="1"/>
</dbReference>
<dbReference type="InterPro" id="IPR001611">
    <property type="entry name" value="Leu-rich_rpt"/>
</dbReference>
<dbReference type="SMART" id="SM00369">
    <property type="entry name" value="LRR_TYP"/>
    <property type="match status" value="9"/>
</dbReference>
<evidence type="ECO:0000259" key="10">
    <source>
        <dbReference type="Pfam" id="PF08263"/>
    </source>
</evidence>
<organism evidence="12 13">
    <name type="scientific">Canna indica</name>
    <name type="common">Indian-shot</name>
    <dbReference type="NCBI Taxonomy" id="4628"/>
    <lineage>
        <taxon>Eukaryota</taxon>
        <taxon>Viridiplantae</taxon>
        <taxon>Streptophyta</taxon>
        <taxon>Embryophyta</taxon>
        <taxon>Tracheophyta</taxon>
        <taxon>Spermatophyta</taxon>
        <taxon>Magnoliopsida</taxon>
        <taxon>Liliopsida</taxon>
        <taxon>Zingiberales</taxon>
        <taxon>Cannaceae</taxon>
        <taxon>Canna</taxon>
    </lineage>
</organism>
<sequence length="955" mass="104232">MKANAFLALLLLLLLFLLPCPQAQELQTLLSVRSSIDDPLHSLATWNAATPSFCTWEGLTCDSSSSSSHVSVIHLTGKNLSGDLPSPLFSLPFVAFIDLSSNGFAGAIPPDAFPLLAPSLLHLNLSNNNLSGTLRFASGVGGGRSSFSLQVLDLSNNFLTGQIPDEISHFSHLKVLDLGGNYFQGRIPISISEIQSLQVLTLASNELTGPIPAQLGELTALKWVYLGYNNLSGEIPSEIGNLTALEHLDLVYNNLTGGIPGSIGDMHRLQYLYLYQNLLSGPIPPSIYNLTALVALDMSENELSGQVSEDVTRLENLEVLHLFSNRFSGAIPSSLGAIPRLRVLQLWSNRFTGTIPSSLGLGNNELAVVDLSSNNLIGQLPEHLCYSRRLVKLILFANALHGGIPRGLSRCRTLERVRIENNRLSGEIPLEFTRLPAVDYLDVSGNKFSGEIGRRRWEMLSLRMLSLAGNKFSGLLPESFGSDGIEHLDMSENRFSGSIPARYGRFTELSDFNLRGNQLSGIIPESIGNLTRMVRLDLSKNHLSGEIPLGIANLPVLSAFDLSDNEFSGEIPPGLGKSGSLVSTNVSHNRFRGSVPATEAFLSMDATALAGNPGLCDGGPKSGLPRCESAFAKPPWWFPVTVLAAALLIIFLSVILTLLVRRWWRSRDFELKKLETDGNRVWEVRIFSKTSLTAEVILTSFKNAKAEAASNSDDSGRWVTVKEVAEVPELGWAEVTKVGRSRHRNVAALAAACRSETTWVIVFEQVAGATSLRVAMRDLNWEKRRQVALGVAKGLRHVHRHSSFIGMLTMDDVVLGGDGEPRLLLNVVNLRPVSGEELMERKRSDVHHFGVLLAELLTGRRSDDGGEGGGVVEWATFCYQERHVETWIDPAMRQLVGEHRDEMIAAMGLAIRCTSAVATKRPCTKEVVKHLAGLEWKTLSWISKVKAAVKSSLSI</sequence>
<keyword evidence="12" id="KW-0418">Kinase</keyword>
<dbReference type="Gene3D" id="1.10.510.10">
    <property type="entry name" value="Transferase(Phosphotransferase) domain 1"/>
    <property type="match status" value="2"/>
</dbReference>
<evidence type="ECO:0000256" key="4">
    <source>
        <dbReference type="ARBA" id="ARBA00022729"/>
    </source>
</evidence>
<comment type="subcellular location">
    <subcellularLocation>
        <location evidence="1">Membrane</location>
    </subcellularLocation>
</comment>
<dbReference type="FunFam" id="3.80.10.10:FF:000221">
    <property type="entry name" value="Leucine-rich repeat receptor-like protein kinase PXL1"/>
    <property type="match status" value="1"/>
</dbReference>
<keyword evidence="3 8" id="KW-0812">Transmembrane</keyword>
<evidence type="ECO:0000256" key="9">
    <source>
        <dbReference type="SAM" id="SignalP"/>
    </source>
</evidence>
<evidence type="ECO:0000259" key="11">
    <source>
        <dbReference type="Pfam" id="PF23598"/>
    </source>
</evidence>
<dbReference type="PANTHER" id="PTHR48064:SF6">
    <property type="entry name" value="RECEPTOR-LIKE PROTEIN KINASE 2"/>
    <property type="match status" value="1"/>
</dbReference>
<evidence type="ECO:0000256" key="2">
    <source>
        <dbReference type="ARBA" id="ARBA00022614"/>
    </source>
</evidence>
<dbReference type="FunFam" id="3.80.10.10:FF:000383">
    <property type="entry name" value="Leucine-rich repeat receptor protein kinase EMS1"/>
    <property type="match status" value="1"/>
</dbReference>
<dbReference type="Proteomes" id="UP001327560">
    <property type="component" value="Chromosome 6"/>
</dbReference>
<dbReference type="AlphaFoldDB" id="A0AAQ3QKF9"/>
<dbReference type="PROSITE" id="PS51450">
    <property type="entry name" value="LRR"/>
    <property type="match status" value="1"/>
</dbReference>
<keyword evidence="12" id="KW-0675">Receptor</keyword>
<dbReference type="InterPro" id="IPR053038">
    <property type="entry name" value="RLP_Defense"/>
</dbReference>
<dbReference type="InterPro" id="IPR011009">
    <property type="entry name" value="Kinase-like_dom_sf"/>
</dbReference>
<evidence type="ECO:0000256" key="8">
    <source>
        <dbReference type="SAM" id="Phobius"/>
    </source>
</evidence>
<dbReference type="GO" id="GO:0016301">
    <property type="term" value="F:kinase activity"/>
    <property type="evidence" value="ECO:0007669"/>
    <property type="project" value="UniProtKB-KW"/>
</dbReference>
<dbReference type="Pfam" id="PF00560">
    <property type="entry name" value="LRR_1"/>
    <property type="match status" value="6"/>
</dbReference>
<dbReference type="Gene3D" id="3.80.10.10">
    <property type="entry name" value="Ribonuclease Inhibitor"/>
    <property type="match status" value="4"/>
</dbReference>